<name>A0A1Q6DSZ3_METT1</name>
<dbReference type="PANTHER" id="PTHR43146">
    <property type="entry name" value="CANCER-RELATED NUCLEOSIDE-TRIPHOSPHATASE"/>
    <property type="match status" value="1"/>
</dbReference>
<evidence type="ECO:0000256" key="1">
    <source>
        <dbReference type="ARBA" id="ARBA00022741"/>
    </source>
</evidence>
<keyword evidence="3" id="KW-0067">ATP-binding</keyword>
<dbReference type="InterPro" id="IPR027417">
    <property type="entry name" value="P-loop_NTPase"/>
</dbReference>
<dbReference type="InterPro" id="IPR004948">
    <property type="entry name" value="Nuc-triphosphatase_THEP1"/>
</dbReference>
<dbReference type="GO" id="GO:0005524">
    <property type="term" value="F:ATP binding"/>
    <property type="evidence" value="ECO:0007669"/>
    <property type="project" value="UniProtKB-KW"/>
</dbReference>
<evidence type="ECO:0000256" key="3">
    <source>
        <dbReference type="ARBA" id="ARBA00022840"/>
    </source>
</evidence>
<dbReference type="FunCoup" id="A0A1Q6DSZ3">
    <property type="interactions" value="74"/>
</dbReference>
<comment type="caution">
    <text evidence="4">The sequence shown here is derived from an EMBL/GenBank/DDBJ whole genome shotgun (WGS) entry which is preliminary data.</text>
</comment>
<keyword evidence="2" id="KW-0378">Hydrolase</keyword>
<dbReference type="EMBL" id="MSDW01000002">
    <property type="protein sequence ID" value="OKY77495.1"/>
    <property type="molecule type" value="Genomic_DNA"/>
</dbReference>
<dbReference type="STRING" id="1903181.BTN85_2146"/>
<sequence>MTDDSEILAHVAKDEGPKVSNYHVDVGNIDLVSKKAINRGLEDANYLVIDEIAPMEVYSQYFKEKTRQALDSNKPLIGVIHQRTSSGFIGKVKSRKDVEIYKIEELNKKTLIEQLLDQIKKDIQKN</sequence>
<dbReference type="Gene3D" id="3.40.50.300">
    <property type="entry name" value="P-loop containing nucleotide triphosphate hydrolases"/>
    <property type="match status" value="1"/>
</dbReference>
<dbReference type="AlphaFoldDB" id="A0A1Q6DSZ3"/>
<evidence type="ECO:0000313" key="5">
    <source>
        <dbReference type="Proteomes" id="UP000185744"/>
    </source>
</evidence>
<gene>
    <name evidence="4" type="ORF">BTN85_2146</name>
</gene>
<dbReference type="Proteomes" id="UP000185744">
    <property type="component" value="Unassembled WGS sequence"/>
</dbReference>
<keyword evidence="5" id="KW-1185">Reference proteome</keyword>
<proteinExistence type="predicted"/>
<keyword evidence="1" id="KW-0547">Nucleotide-binding</keyword>
<protein>
    <submittedName>
        <fullName evidence="4">Nucleoside-triphosphatase THEP1</fullName>
    </submittedName>
</protein>
<dbReference type="PANTHER" id="PTHR43146:SF1">
    <property type="entry name" value="CANCER-RELATED NUCLEOSIDE-TRIPHOSPHATASE"/>
    <property type="match status" value="1"/>
</dbReference>
<dbReference type="InParanoid" id="A0A1Q6DSZ3"/>
<evidence type="ECO:0000313" key="4">
    <source>
        <dbReference type="EMBL" id="OKY77495.1"/>
    </source>
</evidence>
<reference evidence="4" key="1">
    <citation type="submission" date="2016-12" db="EMBL/GenBank/DDBJ databases">
        <title>Discovery of methanogenic haloarchaea.</title>
        <authorList>
            <person name="Sorokin D.Y."/>
            <person name="Makarova K.S."/>
            <person name="Abbas B."/>
            <person name="Ferrer M."/>
            <person name="Golyshin P.N."/>
        </authorList>
    </citation>
    <scope>NUCLEOTIDE SEQUENCE [LARGE SCALE GENOMIC DNA]</scope>
    <source>
        <strain evidence="4">HMET1</strain>
    </source>
</reference>
<dbReference type="GO" id="GO:0017111">
    <property type="term" value="F:ribonucleoside triphosphate phosphatase activity"/>
    <property type="evidence" value="ECO:0007669"/>
    <property type="project" value="InterPro"/>
</dbReference>
<accession>A0A1Q6DSZ3</accession>
<evidence type="ECO:0000256" key="2">
    <source>
        <dbReference type="ARBA" id="ARBA00022801"/>
    </source>
</evidence>
<organism evidence="4 5">
    <name type="scientific">Methanohalarchaeum thermophilum</name>
    <dbReference type="NCBI Taxonomy" id="1903181"/>
    <lineage>
        <taxon>Archaea</taxon>
        <taxon>Methanobacteriati</taxon>
        <taxon>Methanobacteriota</taxon>
        <taxon>Methanonatronarchaeia</taxon>
        <taxon>Methanonatronarchaeales</taxon>
        <taxon>Methanonatronarchaeaceae</taxon>
        <taxon>Candidatus Methanohalarchaeum</taxon>
    </lineage>
</organism>
<dbReference type="Pfam" id="PF03266">
    <property type="entry name" value="NTPase_1"/>
    <property type="match status" value="1"/>
</dbReference>